<dbReference type="AlphaFoldDB" id="A0A1G4GB58"/>
<dbReference type="KEGG" id="pmuc:ING2E5A_2992"/>
<dbReference type="STRING" id="1642646.ING2E5A_2992"/>
<keyword evidence="2" id="KW-1185">Reference proteome</keyword>
<reference evidence="1 2" key="1">
    <citation type="submission" date="2016-08" db="EMBL/GenBank/DDBJ databases">
        <authorList>
            <person name="Seilhamer J.J."/>
        </authorList>
    </citation>
    <scope>NUCLEOTIDE SEQUENCE [LARGE SCALE GENOMIC DNA]</scope>
    <source>
        <strain evidence="1">ING2-E5A</strain>
    </source>
</reference>
<sequence>MNNWFTSIRQRETRFGYKNIYFFNMNNLLIVNQNIDKLLT</sequence>
<evidence type="ECO:0000313" key="1">
    <source>
        <dbReference type="EMBL" id="SCM59786.1"/>
    </source>
</evidence>
<dbReference type="EMBL" id="LT608328">
    <property type="protein sequence ID" value="SCM59786.1"/>
    <property type="molecule type" value="Genomic_DNA"/>
</dbReference>
<evidence type="ECO:0000313" key="2">
    <source>
        <dbReference type="Proteomes" id="UP000178485"/>
    </source>
</evidence>
<dbReference type="Proteomes" id="UP000178485">
    <property type="component" value="Chromosome i"/>
</dbReference>
<proteinExistence type="predicted"/>
<name>A0A1G4GB58_9BACT</name>
<gene>
    <name evidence="1" type="ORF">ING2E5A_2992</name>
</gene>
<organism evidence="1 2">
    <name type="scientific">Petrimonas mucosa</name>
    <dbReference type="NCBI Taxonomy" id="1642646"/>
    <lineage>
        <taxon>Bacteria</taxon>
        <taxon>Pseudomonadati</taxon>
        <taxon>Bacteroidota</taxon>
        <taxon>Bacteroidia</taxon>
        <taxon>Bacteroidales</taxon>
        <taxon>Dysgonomonadaceae</taxon>
        <taxon>Petrimonas</taxon>
    </lineage>
</organism>
<protein>
    <submittedName>
        <fullName evidence="1">Uncharacterized protein</fullName>
    </submittedName>
</protein>
<accession>A0A1G4GB58</accession>